<feature type="region of interest" description="Disordered" evidence="5">
    <location>
        <begin position="362"/>
        <end position="474"/>
    </location>
</feature>
<keyword evidence="1" id="KW-0134">Cell wall</keyword>
<reference evidence="8 9" key="1">
    <citation type="submission" date="2020-08" db="EMBL/GenBank/DDBJ databases">
        <title>Genome public.</title>
        <authorList>
            <person name="Liu C."/>
            <person name="Sun Q."/>
        </authorList>
    </citation>
    <scope>NUCLEOTIDE SEQUENCE [LARGE SCALE GENOMIC DNA]</scope>
    <source>
        <strain evidence="8 9">M29</strain>
    </source>
</reference>
<dbReference type="Pfam" id="PF00746">
    <property type="entry name" value="Gram_pos_anchor"/>
    <property type="match status" value="1"/>
</dbReference>
<protein>
    <submittedName>
        <fullName evidence="8">Cna B-type domain-containing protein</fullName>
    </submittedName>
</protein>
<evidence type="ECO:0000259" key="7">
    <source>
        <dbReference type="PROSITE" id="PS50847"/>
    </source>
</evidence>
<dbReference type="Gene3D" id="2.60.40.10">
    <property type="entry name" value="Immunoglobulins"/>
    <property type="match status" value="1"/>
</dbReference>
<evidence type="ECO:0000256" key="3">
    <source>
        <dbReference type="ARBA" id="ARBA00022729"/>
    </source>
</evidence>
<name>A0ABR7IDV0_9FIRM</name>
<dbReference type="Gene3D" id="2.60.40.1140">
    <property type="entry name" value="Collagen-binding surface protein Cna, B-type domain"/>
    <property type="match status" value="1"/>
</dbReference>
<keyword evidence="6" id="KW-1133">Transmembrane helix</keyword>
<accession>A0ABR7IDV0</accession>
<evidence type="ECO:0000256" key="6">
    <source>
        <dbReference type="SAM" id="Phobius"/>
    </source>
</evidence>
<keyword evidence="6" id="KW-0472">Membrane</keyword>
<gene>
    <name evidence="8" type="ORF">H8Z82_00560</name>
</gene>
<feature type="compositionally biased region" description="Low complexity" evidence="5">
    <location>
        <begin position="391"/>
        <end position="405"/>
    </location>
</feature>
<organism evidence="8 9">
    <name type="scientific">Blautia difficilis</name>
    <dbReference type="NCBI Taxonomy" id="2763027"/>
    <lineage>
        <taxon>Bacteria</taxon>
        <taxon>Bacillati</taxon>
        <taxon>Bacillota</taxon>
        <taxon>Clostridia</taxon>
        <taxon>Lachnospirales</taxon>
        <taxon>Lachnospiraceae</taxon>
        <taxon>Blautia</taxon>
    </lineage>
</organism>
<dbReference type="SUPFAM" id="SSF49478">
    <property type="entry name" value="Cna protein B-type domain"/>
    <property type="match status" value="1"/>
</dbReference>
<keyword evidence="4" id="KW-0572">Peptidoglycan-anchor</keyword>
<feature type="region of interest" description="Disordered" evidence="5">
    <location>
        <begin position="787"/>
        <end position="808"/>
    </location>
</feature>
<dbReference type="SUPFAM" id="SSF49401">
    <property type="entry name" value="Bacterial adhesins"/>
    <property type="match status" value="1"/>
</dbReference>
<keyword evidence="6" id="KW-0812">Transmembrane</keyword>
<dbReference type="InterPro" id="IPR008966">
    <property type="entry name" value="Adhesion_dom_sf"/>
</dbReference>
<evidence type="ECO:0000313" key="8">
    <source>
        <dbReference type="EMBL" id="MBC5778178.1"/>
    </source>
</evidence>
<keyword evidence="9" id="KW-1185">Reference proteome</keyword>
<dbReference type="Gene3D" id="2.60.40.740">
    <property type="match status" value="1"/>
</dbReference>
<proteinExistence type="predicted"/>
<dbReference type="InterPro" id="IPR041033">
    <property type="entry name" value="SpaA_PFL_dom_1"/>
</dbReference>
<keyword evidence="2" id="KW-0964">Secreted</keyword>
<evidence type="ECO:0000256" key="4">
    <source>
        <dbReference type="ARBA" id="ARBA00023088"/>
    </source>
</evidence>
<dbReference type="InterPro" id="IPR008454">
    <property type="entry name" value="Collagen-bd_Cna-like_B-typ_dom"/>
</dbReference>
<dbReference type="RefSeq" id="WP_186993930.1">
    <property type="nucleotide sequence ID" value="NZ_JACOQG010000001.1"/>
</dbReference>
<feature type="compositionally biased region" description="Basic and acidic residues" evidence="5">
    <location>
        <begin position="414"/>
        <end position="445"/>
    </location>
</feature>
<evidence type="ECO:0000313" key="9">
    <source>
        <dbReference type="Proteomes" id="UP000649826"/>
    </source>
</evidence>
<evidence type="ECO:0000256" key="2">
    <source>
        <dbReference type="ARBA" id="ARBA00022525"/>
    </source>
</evidence>
<dbReference type="Pfam" id="PF05738">
    <property type="entry name" value="Cna_B"/>
    <property type="match status" value="1"/>
</dbReference>
<comment type="caution">
    <text evidence="8">The sequence shown here is derived from an EMBL/GenBank/DDBJ whole genome shotgun (WGS) entry which is preliminary data.</text>
</comment>
<dbReference type="InterPro" id="IPR019931">
    <property type="entry name" value="LPXTG_anchor"/>
</dbReference>
<sequence length="1873" mass="207238">MKKLLLREAAKHKLQNRRRKRWQKIVNILACLVVFCTVYALILPALTAEADTYCGKEEHTHTEDCYEEKLICGKEEGEGVHHHTDDCYREVDALVCQTPESDGHQHTDACYTEEQVPTCTNTEEGHVHSEFEGCYTTEKKLICGMEEGEGAHHHTAECYEKKKELICGQQENVGHRHTAECYKKELICGKEEHTHTLACYSNPNADVENGDVWQNTVSSVTLTGNWGADLAAIAQTQTGYTESTANYAVAEDGQTIHGYTRYGAWANDPYRDNWSAQFADFCLSYAEVPTSAVPQNSDCSAWNCTNPDGYTPKTGDLLLLDTDLDSSADHAGIVTSADDSTLTAIVGDADKAVRNNTYNIGSDNIKGYVSIPENPAMATPTPEPTKEAEVTPEAQPTQEPEATPEVTEEPTQEPENKADDAVDKADENKTQDEDVKEDDGKKDDTANNIEVTPTPEVTETPEVTPIPTETPDQDSDIIKEEKINWCIVEQDIAVQNTDEKLSAEPIMFDDIEEDELTVQSNESFVLAANADSSTSVKLDDYITNINLKKLSNGNWSDLSGTDTLKDGDKVLVDISYSVNGGLPDGKYELIYQLPANIALSESLSGPVTQKGVEVGSYTIEKSGEVVITLDQSKFNPNESFTGKFQFEGIANRLGNQNEEKIVFPGSDKEIIIEKDKSQYDLTTKKEAKLSADYKSIDYTITVSSEAGTGSDLIKIEDSFNRYNNTAVGSYRKNSFKIVKIDANGQKTDVNMSPVFTDEDTKFTYSDLEPLGSGEKYIVSYTADVTENSQKGGGSISNSAGAQTTGNKSSWDSKTVTIPGVMIEKTGYYDQNINKITWTVTLNKDAVADMAGYSFKDILPEGVTLSNGISDISVTPVCNINPQYNSETRTITATFPSDAGKQKYTITYTTTAPTVGAGQTQAVSNTAEIGKDGKTYTASGTVSVSPRQSGITKKWSADISDGTGTKYQWYSELSLPEDVGNEITYSDTILSTTDKQGNEVSATNTHYGIASELKTELEKELLLKTKAGAEYRWADIQSKYNVTFAFYTEKDGNEISSNDSTQKVKYFTVKISSKNSADKVDATSVSMKYYTHIDYSQMSEGGEWTFRNKGEYAGKESEDSHSYKKPSKLVKQVGVKDSYGNITYGGTSFAVNYDDIDGYLYYRLFVRPANDKNGDIVINDELSDKSMSYDVDSVDTKFYFDAWNSRYTCWDGNHIYDLSGEEKPIVSISSDSEGKQKLKIEIKPGYKCNANKNHDGFLITYRVKISDDSAWNTPGTVKKVYGNSVSWGDVTTSTSTLVEKDEAEKVEKKGTQRTSTNKDGKTVYSDIVDYSVIINPTAKDLIPGKDEVELVDKLTFEKDGIKAYLELDSLKLYTYDHSVEGHLGNLLDRSKYKVKYDDSNPNTPVLTVTVPDELACVLVYTYTFDRGTIADNTIKVKNSANLEGGYSVSTSTEVQKNSASASVDQGNVTIYKVDEDDYSIRLSGAKFTLEAYDDTSQNWENADITINTGCQASKSTENGMTVYTTGADGYLKFDTDTGMSGILDDTLLQTNTVYRLTETEAPIGYQISNKPYYFVFLRDKKENDFTSAAPLNGINENVYYYDDGKAVNMTVSNKFAGVSVRKVWQNQDGTIVNKTDGTTIKVQLYRSKMVNSSNAHKVTIKYFSSHDNNLKYTDTIYVKRDTGIKILWPQEWNSSELGLWKIPEGCAIDIKDNADRGYPVITIPGDKVTDELNIECSYYVGASSGIPVVTYQKDKIWSSREKVGAEVSLSSTNNWSYTWNNVEANSDDGEKWDYTVQEVSGSDGYDVSYTNNDGVEVGKSEIVITNKEREKSYILPETGGIGTNRFTAMGLVLMAGSLMCGYVMRRKRREGRRN</sequence>
<feature type="transmembrane region" description="Helical" evidence="6">
    <location>
        <begin position="1845"/>
        <end position="1863"/>
    </location>
</feature>
<feature type="compositionally biased region" description="Low complexity" evidence="5">
    <location>
        <begin position="449"/>
        <end position="470"/>
    </location>
</feature>
<evidence type="ECO:0000256" key="1">
    <source>
        <dbReference type="ARBA" id="ARBA00022512"/>
    </source>
</evidence>
<dbReference type="PROSITE" id="PS50847">
    <property type="entry name" value="GRAM_POS_ANCHORING"/>
    <property type="match status" value="1"/>
</dbReference>
<dbReference type="InterPro" id="IPR013783">
    <property type="entry name" value="Ig-like_fold"/>
</dbReference>
<dbReference type="EMBL" id="JACOQG010000001">
    <property type="protein sequence ID" value="MBC5778178.1"/>
    <property type="molecule type" value="Genomic_DNA"/>
</dbReference>
<dbReference type="Pfam" id="PF17802">
    <property type="entry name" value="SpaA"/>
    <property type="match status" value="1"/>
</dbReference>
<dbReference type="Proteomes" id="UP000649826">
    <property type="component" value="Unassembled WGS sequence"/>
</dbReference>
<evidence type="ECO:0000256" key="5">
    <source>
        <dbReference type="SAM" id="MobiDB-lite"/>
    </source>
</evidence>
<dbReference type="NCBIfam" id="TIGR01167">
    <property type="entry name" value="LPXTG_anchor"/>
    <property type="match status" value="1"/>
</dbReference>
<feature type="domain" description="Gram-positive cocci surface proteins LPxTG" evidence="7">
    <location>
        <begin position="1834"/>
        <end position="1873"/>
    </location>
</feature>
<keyword evidence="3" id="KW-0732">Signal</keyword>